<comment type="caution">
    <text evidence="1">The sequence shown here is derived from an EMBL/GenBank/DDBJ whole genome shotgun (WGS) entry which is preliminary data.</text>
</comment>
<accession>A0AAN6UVL5</accession>
<gene>
    <name evidence="1" type="ORF">C8A04DRAFT_15421</name>
</gene>
<name>A0AAN6UVL5_9PEZI</name>
<dbReference type="GeneID" id="87815097"/>
<evidence type="ECO:0000313" key="1">
    <source>
        <dbReference type="EMBL" id="KAK4139918.1"/>
    </source>
</evidence>
<feature type="non-terminal residue" evidence="1">
    <location>
        <position position="194"/>
    </location>
</feature>
<dbReference type="Gene3D" id="3.30.460.40">
    <property type="match status" value="1"/>
</dbReference>
<organism evidence="1 2">
    <name type="scientific">Dichotomopilus funicola</name>
    <dbReference type="NCBI Taxonomy" id="1934379"/>
    <lineage>
        <taxon>Eukaryota</taxon>
        <taxon>Fungi</taxon>
        <taxon>Dikarya</taxon>
        <taxon>Ascomycota</taxon>
        <taxon>Pezizomycotina</taxon>
        <taxon>Sordariomycetes</taxon>
        <taxon>Sordariomycetidae</taxon>
        <taxon>Sordariales</taxon>
        <taxon>Chaetomiaceae</taxon>
        <taxon>Dichotomopilus</taxon>
    </lineage>
</organism>
<evidence type="ECO:0000313" key="2">
    <source>
        <dbReference type="Proteomes" id="UP001302676"/>
    </source>
</evidence>
<dbReference type="EMBL" id="MU853645">
    <property type="protein sequence ID" value="KAK4139918.1"/>
    <property type="molecule type" value="Genomic_DNA"/>
</dbReference>
<dbReference type="InterPro" id="IPR043519">
    <property type="entry name" value="NT_sf"/>
</dbReference>
<sequence length="194" mass="21495">MSGCKYYPPEDLDELEELAEAATGPQQEAALQIIAAHFHDAHLAYGVMGGLNFCVRGSGRATQDVDVAVSKNRSLEATLGLLSGDNRITRPKSKTAWVSGVARIFVLVGRQQVQIDLKWQRAEGHDFDGDYTDLRFVCTDKRYRNAVREMADAIPRAQRMELLEEVEEHNPKSVATVAYALKLDDTPAPEPARP</sequence>
<dbReference type="AlphaFoldDB" id="A0AAN6UVL5"/>
<dbReference type="SUPFAM" id="SSF81301">
    <property type="entry name" value="Nucleotidyltransferase"/>
    <property type="match status" value="1"/>
</dbReference>
<reference evidence="1" key="1">
    <citation type="journal article" date="2023" name="Mol. Phylogenet. Evol.">
        <title>Genome-scale phylogeny and comparative genomics of the fungal order Sordariales.</title>
        <authorList>
            <person name="Hensen N."/>
            <person name="Bonometti L."/>
            <person name="Westerberg I."/>
            <person name="Brannstrom I.O."/>
            <person name="Guillou S."/>
            <person name="Cros-Aarteil S."/>
            <person name="Calhoun S."/>
            <person name="Haridas S."/>
            <person name="Kuo A."/>
            <person name="Mondo S."/>
            <person name="Pangilinan J."/>
            <person name="Riley R."/>
            <person name="LaButti K."/>
            <person name="Andreopoulos B."/>
            <person name="Lipzen A."/>
            <person name="Chen C."/>
            <person name="Yan M."/>
            <person name="Daum C."/>
            <person name="Ng V."/>
            <person name="Clum A."/>
            <person name="Steindorff A."/>
            <person name="Ohm R.A."/>
            <person name="Martin F."/>
            <person name="Silar P."/>
            <person name="Natvig D.O."/>
            <person name="Lalanne C."/>
            <person name="Gautier V."/>
            <person name="Ament-Velasquez S.L."/>
            <person name="Kruys A."/>
            <person name="Hutchinson M.I."/>
            <person name="Powell A.J."/>
            <person name="Barry K."/>
            <person name="Miller A.N."/>
            <person name="Grigoriev I.V."/>
            <person name="Debuchy R."/>
            <person name="Gladieux P."/>
            <person name="Hiltunen Thoren M."/>
            <person name="Johannesson H."/>
        </authorList>
    </citation>
    <scope>NUCLEOTIDE SEQUENCE</scope>
    <source>
        <strain evidence="1">CBS 141.50</strain>
    </source>
</reference>
<dbReference type="Proteomes" id="UP001302676">
    <property type="component" value="Unassembled WGS sequence"/>
</dbReference>
<reference evidence="1" key="2">
    <citation type="submission" date="2023-05" db="EMBL/GenBank/DDBJ databases">
        <authorList>
            <consortium name="Lawrence Berkeley National Laboratory"/>
            <person name="Steindorff A."/>
            <person name="Hensen N."/>
            <person name="Bonometti L."/>
            <person name="Westerberg I."/>
            <person name="Brannstrom I.O."/>
            <person name="Guillou S."/>
            <person name="Cros-Aarteil S."/>
            <person name="Calhoun S."/>
            <person name="Haridas S."/>
            <person name="Kuo A."/>
            <person name="Mondo S."/>
            <person name="Pangilinan J."/>
            <person name="Riley R."/>
            <person name="Labutti K."/>
            <person name="Andreopoulos B."/>
            <person name="Lipzen A."/>
            <person name="Chen C."/>
            <person name="Yanf M."/>
            <person name="Daum C."/>
            <person name="Ng V."/>
            <person name="Clum A."/>
            <person name="Ohm R."/>
            <person name="Martin F."/>
            <person name="Silar P."/>
            <person name="Natvig D."/>
            <person name="Lalanne C."/>
            <person name="Gautier V."/>
            <person name="Ament-Velasquez S.L."/>
            <person name="Kruys A."/>
            <person name="Hutchinson M.I."/>
            <person name="Powell A.J."/>
            <person name="Barry K."/>
            <person name="Miller A.N."/>
            <person name="Grigoriev I.V."/>
            <person name="Debuchy R."/>
            <person name="Gladieux P."/>
            <person name="Thoren M.H."/>
            <person name="Johannesson H."/>
        </authorList>
    </citation>
    <scope>NUCLEOTIDE SEQUENCE</scope>
    <source>
        <strain evidence="1">CBS 141.50</strain>
    </source>
</reference>
<proteinExistence type="predicted"/>
<protein>
    <submittedName>
        <fullName evidence="1">Uncharacterized protein</fullName>
    </submittedName>
</protein>
<keyword evidence="2" id="KW-1185">Reference proteome</keyword>
<dbReference type="RefSeq" id="XP_062633289.1">
    <property type="nucleotide sequence ID" value="XM_062778484.1"/>
</dbReference>